<keyword evidence="1" id="KW-0472">Membrane</keyword>
<keyword evidence="1" id="KW-1133">Transmembrane helix</keyword>
<evidence type="ECO:0000256" key="1">
    <source>
        <dbReference type="SAM" id="Phobius"/>
    </source>
</evidence>
<name>A0A2S8F5I9_9BACT</name>
<feature type="transmembrane region" description="Helical" evidence="1">
    <location>
        <begin position="12"/>
        <end position="32"/>
    </location>
</feature>
<comment type="caution">
    <text evidence="2">The sequence shown here is derived from an EMBL/GenBank/DDBJ whole genome shotgun (WGS) entry which is preliminary data.</text>
</comment>
<dbReference type="OrthoDB" id="286647at2"/>
<accession>A0A2S8F5I9</accession>
<gene>
    <name evidence="2" type="ORF">C5Y98_28530</name>
</gene>
<keyword evidence="1" id="KW-0812">Transmembrane</keyword>
<reference evidence="2 3" key="1">
    <citation type="submission" date="2018-02" db="EMBL/GenBank/DDBJ databases">
        <title>Comparative genomes isolates from brazilian mangrove.</title>
        <authorList>
            <person name="Araujo J.E."/>
            <person name="Taketani R.G."/>
            <person name="Silva M.C.P."/>
            <person name="Loureco M.V."/>
            <person name="Andreote F.D."/>
        </authorList>
    </citation>
    <scope>NUCLEOTIDE SEQUENCE [LARGE SCALE GENOMIC DNA]</scope>
    <source>
        <strain evidence="2 3">NAP PRIS-MGV</strain>
    </source>
</reference>
<dbReference type="RefSeq" id="WP_105359841.1">
    <property type="nucleotide sequence ID" value="NZ_PUIB01000028.1"/>
</dbReference>
<dbReference type="AlphaFoldDB" id="A0A2S8F5I9"/>
<evidence type="ECO:0000313" key="3">
    <source>
        <dbReference type="Proteomes" id="UP000239388"/>
    </source>
</evidence>
<feature type="transmembrane region" description="Helical" evidence="1">
    <location>
        <begin position="38"/>
        <end position="59"/>
    </location>
</feature>
<protein>
    <submittedName>
        <fullName evidence="2">Uncharacterized protein</fullName>
    </submittedName>
</protein>
<proteinExistence type="predicted"/>
<evidence type="ECO:0000313" key="2">
    <source>
        <dbReference type="EMBL" id="PQO27194.1"/>
    </source>
</evidence>
<dbReference type="Proteomes" id="UP000239388">
    <property type="component" value="Unassembled WGS sequence"/>
</dbReference>
<sequence>MADLKSPTLIYLKGFLFLVLGLFAAGLLLAMVGSLQVAVLLGIAIWAFCRAYYFVFYVIQHYVDPQYKFAGLGSFLAYLWQKRNRRVPYSE</sequence>
<dbReference type="EMBL" id="PUIB01000028">
    <property type="protein sequence ID" value="PQO27194.1"/>
    <property type="molecule type" value="Genomic_DNA"/>
</dbReference>
<organism evidence="2 3">
    <name type="scientific">Blastopirellula marina</name>
    <dbReference type="NCBI Taxonomy" id="124"/>
    <lineage>
        <taxon>Bacteria</taxon>
        <taxon>Pseudomonadati</taxon>
        <taxon>Planctomycetota</taxon>
        <taxon>Planctomycetia</taxon>
        <taxon>Pirellulales</taxon>
        <taxon>Pirellulaceae</taxon>
        <taxon>Blastopirellula</taxon>
    </lineage>
</organism>